<reference evidence="5 6" key="1">
    <citation type="submission" date="2019-06" db="EMBL/GenBank/DDBJ databases">
        <title>A chromosomal-level reference genome of Carpinus fangiana (Coryloideae, Betulaceae).</title>
        <authorList>
            <person name="Yang X."/>
            <person name="Wang Z."/>
            <person name="Zhang L."/>
            <person name="Hao G."/>
            <person name="Liu J."/>
            <person name="Yang Y."/>
        </authorList>
    </citation>
    <scope>NUCLEOTIDE SEQUENCE [LARGE SCALE GENOMIC DNA]</scope>
    <source>
        <strain evidence="5">Cfa_2016G</strain>
        <tissue evidence="5">Leaf</tissue>
    </source>
</reference>
<keyword evidence="2" id="KW-0479">Metal-binding</keyword>
<comment type="caution">
    <text evidence="5">The sequence shown here is derived from an EMBL/GenBank/DDBJ whole genome shotgun (WGS) entry which is preliminary data.</text>
</comment>
<feature type="compositionally biased region" description="Basic and acidic residues" evidence="3">
    <location>
        <begin position="383"/>
        <end position="392"/>
    </location>
</feature>
<dbReference type="GO" id="GO:0034353">
    <property type="term" value="F:mRNA 5'-diphosphatase activity"/>
    <property type="evidence" value="ECO:0007669"/>
    <property type="project" value="TreeGrafter"/>
</dbReference>
<dbReference type="GO" id="GO:0046872">
    <property type="term" value="F:metal ion binding"/>
    <property type="evidence" value="ECO:0007669"/>
    <property type="project" value="UniProtKB-KW"/>
</dbReference>
<feature type="region of interest" description="Disordered" evidence="3">
    <location>
        <begin position="131"/>
        <end position="153"/>
    </location>
</feature>
<keyword evidence="2" id="KW-0694">RNA-binding</keyword>
<dbReference type="Proteomes" id="UP000327013">
    <property type="component" value="Unassembled WGS sequence"/>
</dbReference>
<gene>
    <name evidence="5" type="ORF">FH972_023656</name>
</gene>
<feature type="region of interest" description="Disordered" evidence="3">
    <location>
        <begin position="18"/>
        <end position="49"/>
    </location>
</feature>
<evidence type="ECO:0000256" key="1">
    <source>
        <dbReference type="ARBA" id="ARBA00006562"/>
    </source>
</evidence>
<dbReference type="PANTHER" id="PTHR12395">
    <property type="entry name" value="DOM-3 RELATED"/>
    <property type="match status" value="1"/>
</dbReference>
<dbReference type="Pfam" id="PF08652">
    <property type="entry name" value="RAI1"/>
    <property type="match status" value="1"/>
</dbReference>
<name>A0A5N6KW35_9ROSI</name>
<evidence type="ECO:0000256" key="2">
    <source>
        <dbReference type="RuleBase" id="RU367113"/>
    </source>
</evidence>
<keyword evidence="6" id="KW-1185">Reference proteome</keyword>
<evidence type="ECO:0000313" key="5">
    <source>
        <dbReference type="EMBL" id="KAB8349637.1"/>
    </source>
</evidence>
<keyword evidence="2" id="KW-0539">Nucleus</keyword>
<dbReference type="GO" id="GO:0005634">
    <property type="term" value="C:nucleus"/>
    <property type="evidence" value="ECO:0007669"/>
    <property type="project" value="UniProtKB-SubCell"/>
</dbReference>
<protein>
    <recommendedName>
        <fullName evidence="2">Decapping nuclease</fullName>
        <ecNumber evidence="2">3.6.1.-</ecNumber>
    </recommendedName>
</protein>
<feature type="region of interest" description="Disordered" evidence="3">
    <location>
        <begin position="373"/>
        <end position="392"/>
    </location>
</feature>
<keyword evidence="2" id="KW-0540">Nuclease</keyword>
<dbReference type="EC" id="3.6.1.-" evidence="2"/>
<comment type="function">
    <text evidence="2">Decapping enzyme for NAD-capped RNAs: specifically hydrolyzes the nicotinamide adenine dinucleotide (NAD) cap from a subset of RNAs by removing the entire NAD moiety from the 5'-end of an NAD-capped RNA.</text>
</comment>
<dbReference type="InterPro" id="IPR013961">
    <property type="entry name" value="RAI1"/>
</dbReference>
<accession>A0A5N6KW35</accession>
<feature type="compositionally biased region" description="Low complexity" evidence="3">
    <location>
        <begin position="30"/>
        <end position="45"/>
    </location>
</feature>
<evidence type="ECO:0000313" key="6">
    <source>
        <dbReference type="Proteomes" id="UP000327013"/>
    </source>
</evidence>
<comment type="cofactor">
    <cofactor evidence="2">
        <name>a divalent metal cation</name>
        <dbReference type="ChEBI" id="CHEBI:60240"/>
    </cofactor>
</comment>
<dbReference type="InterPro" id="IPR039039">
    <property type="entry name" value="RAI1-like_fam"/>
</dbReference>
<dbReference type="GO" id="GO:0000166">
    <property type="term" value="F:nucleotide binding"/>
    <property type="evidence" value="ECO:0007669"/>
    <property type="project" value="UniProtKB-KW"/>
</dbReference>
<dbReference type="GO" id="GO:0005829">
    <property type="term" value="C:cytosol"/>
    <property type="evidence" value="ECO:0007669"/>
    <property type="project" value="TreeGrafter"/>
</dbReference>
<comment type="similarity">
    <text evidence="1 2">Belongs to the DXO/Dom3Z family.</text>
</comment>
<dbReference type="GO" id="GO:0003723">
    <property type="term" value="F:RNA binding"/>
    <property type="evidence" value="ECO:0007669"/>
    <property type="project" value="UniProtKB-KW"/>
</dbReference>
<comment type="subcellular location">
    <subcellularLocation>
        <location evidence="2">Nucleus</location>
    </subcellularLocation>
</comment>
<evidence type="ECO:0000256" key="3">
    <source>
        <dbReference type="SAM" id="MobiDB-lite"/>
    </source>
</evidence>
<dbReference type="GO" id="GO:0110155">
    <property type="term" value="P:NAD-cap decapping"/>
    <property type="evidence" value="ECO:0007669"/>
    <property type="project" value="TreeGrafter"/>
</dbReference>
<proteinExistence type="inferred from homology"/>
<feature type="domain" description="RAI1-like" evidence="4">
    <location>
        <begin position="50"/>
        <end position="366"/>
    </location>
</feature>
<sequence>MSDLPDQSLPSNMHRFTLSIPMQSYRNRPPHANQQHQQQPAQPAPTARLKRPKEIACFSYDENHVYRADDSSIKYYYDPPLGASLSKGHPDKFVQLNDDEDEHLDGLLRTLTNLERGAHAGASAHYRLAGHPASDAAPAAEHSETTSDSAAAPGRRDVDLVAFRGMMTKLLTASYDRNAFRMNATCFQGTVFLEEDHGHKLAQRARQGKDRRERRGQPDMELMTYWGYKFEALALLPRHWAETSREFIESREEHVVNNAAQFCSVVETGAGGVSAIIAGEVDGVWDCRPVDPSDPVHWIELKTSAEIRNDRDRDRFEEKLLKFWAQSFLLGVPRIIVGFRTNDMEGKLVKVQQFETTELPNLVKDRFGACDRGRDVEDQPGSRCERNGSDKG</sequence>
<dbReference type="PANTHER" id="PTHR12395:SF9">
    <property type="entry name" value="DECAPPING AND EXORIBONUCLEASE PROTEIN"/>
    <property type="match status" value="1"/>
</dbReference>
<dbReference type="OrthoDB" id="5853397at2759"/>
<dbReference type="AlphaFoldDB" id="A0A5N6KW35"/>
<keyword evidence="2" id="KW-0378">Hydrolase</keyword>
<dbReference type="GO" id="GO:0000956">
    <property type="term" value="P:nuclear-transcribed mRNA catabolic process"/>
    <property type="evidence" value="ECO:0007669"/>
    <property type="project" value="TreeGrafter"/>
</dbReference>
<organism evidence="5 6">
    <name type="scientific">Carpinus fangiana</name>
    <dbReference type="NCBI Taxonomy" id="176857"/>
    <lineage>
        <taxon>Eukaryota</taxon>
        <taxon>Viridiplantae</taxon>
        <taxon>Streptophyta</taxon>
        <taxon>Embryophyta</taxon>
        <taxon>Tracheophyta</taxon>
        <taxon>Spermatophyta</taxon>
        <taxon>Magnoliopsida</taxon>
        <taxon>eudicotyledons</taxon>
        <taxon>Gunneridae</taxon>
        <taxon>Pentapetalae</taxon>
        <taxon>rosids</taxon>
        <taxon>fabids</taxon>
        <taxon>Fagales</taxon>
        <taxon>Betulaceae</taxon>
        <taxon>Carpinus</taxon>
    </lineage>
</organism>
<keyword evidence="2" id="KW-0547">Nucleotide-binding</keyword>
<dbReference type="EMBL" id="VIBQ01000014">
    <property type="protein sequence ID" value="KAB8349637.1"/>
    <property type="molecule type" value="Genomic_DNA"/>
</dbReference>
<dbReference type="GO" id="GO:0004518">
    <property type="term" value="F:nuclease activity"/>
    <property type="evidence" value="ECO:0007669"/>
    <property type="project" value="UniProtKB-KW"/>
</dbReference>
<evidence type="ECO:0000259" key="4">
    <source>
        <dbReference type="Pfam" id="PF08652"/>
    </source>
</evidence>
<feature type="compositionally biased region" description="Low complexity" evidence="3">
    <location>
        <begin position="131"/>
        <end position="140"/>
    </location>
</feature>